<evidence type="ECO:0000313" key="1">
    <source>
        <dbReference type="EMBL" id="VDM66967.1"/>
    </source>
</evidence>
<dbReference type="OrthoDB" id="5791307at2759"/>
<organism evidence="1 2">
    <name type="scientific">Strongylus vulgaris</name>
    <name type="common">Blood worm</name>
    <dbReference type="NCBI Taxonomy" id="40348"/>
    <lineage>
        <taxon>Eukaryota</taxon>
        <taxon>Metazoa</taxon>
        <taxon>Ecdysozoa</taxon>
        <taxon>Nematoda</taxon>
        <taxon>Chromadorea</taxon>
        <taxon>Rhabditida</taxon>
        <taxon>Rhabditina</taxon>
        <taxon>Rhabditomorpha</taxon>
        <taxon>Strongyloidea</taxon>
        <taxon>Strongylidae</taxon>
        <taxon>Strongylus</taxon>
    </lineage>
</organism>
<reference evidence="1 2" key="1">
    <citation type="submission" date="2018-11" db="EMBL/GenBank/DDBJ databases">
        <authorList>
            <consortium name="Pathogen Informatics"/>
        </authorList>
    </citation>
    <scope>NUCLEOTIDE SEQUENCE [LARGE SCALE GENOMIC DNA]</scope>
</reference>
<accession>A0A3P7IRH9</accession>
<gene>
    <name evidence="1" type="ORF">SVUK_LOCUS1965</name>
</gene>
<name>A0A3P7IRH9_STRVU</name>
<dbReference type="EMBL" id="UYYB01004183">
    <property type="protein sequence ID" value="VDM66967.1"/>
    <property type="molecule type" value="Genomic_DNA"/>
</dbReference>
<evidence type="ECO:0000313" key="2">
    <source>
        <dbReference type="Proteomes" id="UP000270094"/>
    </source>
</evidence>
<dbReference type="AlphaFoldDB" id="A0A3P7IRH9"/>
<proteinExistence type="predicted"/>
<keyword evidence="2" id="KW-1185">Reference proteome</keyword>
<sequence>MKSNNISVASRLRHVAYFVRVLDATLYLPEMKDLLVYYDFFDEDFKQQVIKTKTLMHEEIKHLNHFIDELHKDIMVTRKQIGLLMDDIHKLKTVRKQPGPSGCTLWDIKLSSDITDDGNTAFMVLEEV</sequence>
<dbReference type="Proteomes" id="UP000270094">
    <property type="component" value="Unassembled WGS sequence"/>
</dbReference>
<protein>
    <submittedName>
        <fullName evidence="1">Uncharacterized protein</fullName>
    </submittedName>
</protein>